<accession>A0A0A9B7L1</accession>
<evidence type="ECO:0000313" key="1">
    <source>
        <dbReference type="EMBL" id="JAD58108.1"/>
    </source>
</evidence>
<dbReference type="AlphaFoldDB" id="A0A0A9B7L1"/>
<name>A0A0A9B7L1_ARUDO</name>
<proteinExistence type="predicted"/>
<dbReference type="EMBL" id="GBRH01239787">
    <property type="protein sequence ID" value="JAD58108.1"/>
    <property type="molecule type" value="Transcribed_RNA"/>
</dbReference>
<organism evidence="1">
    <name type="scientific">Arundo donax</name>
    <name type="common">Giant reed</name>
    <name type="synonym">Donax arundinaceus</name>
    <dbReference type="NCBI Taxonomy" id="35708"/>
    <lineage>
        <taxon>Eukaryota</taxon>
        <taxon>Viridiplantae</taxon>
        <taxon>Streptophyta</taxon>
        <taxon>Embryophyta</taxon>
        <taxon>Tracheophyta</taxon>
        <taxon>Spermatophyta</taxon>
        <taxon>Magnoliopsida</taxon>
        <taxon>Liliopsida</taxon>
        <taxon>Poales</taxon>
        <taxon>Poaceae</taxon>
        <taxon>PACMAD clade</taxon>
        <taxon>Arundinoideae</taxon>
        <taxon>Arundineae</taxon>
        <taxon>Arundo</taxon>
    </lineage>
</organism>
<sequence>MNCEVNFLEVEKNNAKNMSRRDKHWAATMSQMEVFYLN</sequence>
<reference evidence="1" key="2">
    <citation type="journal article" date="2015" name="Data Brief">
        <title>Shoot transcriptome of the giant reed, Arundo donax.</title>
        <authorList>
            <person name="Barrero R.A."/>
            <person name="Guerrero F.D."/>
            <person name="Moolhuijzen P."/>
            <person name="Goolsby J.A."/>
            <person name="Tidwell J."/>
            <person name="Bellgard S.E."/>
            <person name="Bellgard M.I."/>
        </authorList>
    </citation>
    <scope>NUCLEOTIDE SEQUENCE</scope>
    <source>
        <tissue evidence="1">Shoot tissue taken approximately 20 cm above the soil surface</tissue>
    </source>
</reference>
<protein>
    <submittedName>
        <fullName evidence="1">Uncharacterized protein</fullName>
    </submittedName>
</protein>
<reference evidence="1" key="1">
    <citation type="submission" date="2014-09" db="EMBL/GenBank/DDBJ databases">
        <authorList>
            <person name="Magalhaes I.L.F."/>
            <person name="Oliveira U."/>
            <person name="Santos F.R."/>
            <person name="Vidigal T.H.D.A."/>
            <person name="Brescovit A.D."/>
            <person name="Santos A.J."/>
        </authorList>
    </citation>
    <scope>NUCLEOTIDE SEQUENCE</scope>
    <source>
        <tissue evidence="1">Shoot tissue taken approximately 20 cm above the soil surface</tissue>
    </source>
</reference>